<gene>
    <name evidence="2" type="ORF">WL29_05570</name>
</gene>
<dbReference type="AlphaFoldDB" id="A0A103Q0J1"/>
<accession>A0A103Q0J1</accession>
<keyword evidence="1" id="KW-1133">Transmembrane helix</keyword>
<feature type="transmembrane region" description="Helical" evidence="1">
    <location>
        <begin position="82"/>
        <end position="100"/>
    </location>
</feature>
<keyword evidence="1" id="KW-0472">Membrane</keyword>
<organism evidence="2 3">
    <name type="scientific">Burkholderia ubonensis</name>
    <dbReference type="NCBI Taxonomy" id="101571"/>
    <lineage>
        <taxon>Bacteria</taxon>
        <taxon>Pseudomonadati</taxon>
        <taxon>Pseudomonadota</taxon>
        <taxon>Betaproteobacteria</taxon>
        <taxon>Burkholderiales</taxon>
        <taxon>Burkholderiaceae</taxon>
        <taxon>Burkholderia</taxon>
        <taxon>Burkholderia cepacia complex</taxon>
    </lineage>
</organism>
<sequence>MTTDSPTPVQDLLNWRAASRRTLLRWPGWIGLAMLIVGAFNHILAMACLGGCVFFATLPIWYVTTQRIVQDRPRPPVPVQALAWIACFLLALILSPTFTLDSRQFDDTDDTTTTWIKRSLVDSIKEPRYSQDELAWGQSNYDVRFVPASVVCPRYSTRLYPLFGVERETDWLNMLARSVDDWQAANARPPKDILQRFLDQCKTGADAMLKAGLTKESALMHGDVDLFFARAEREHTSPSRAEVVLEDAQIPPDILKKVEALIANDPDYGFRFVSFNASVDLSTIGAKATVPGEPDVVRRLNPLAIAAALGRDKDVEYFKRE</sequence>
<keyword evidence="1" id="KW-0812">Transmembrane</keyword>
<dbReference type="InterPro" id="IPR006311">
    <property type="entry name" value="TAT_signal"/>
</dbReference>
<reference evidence="2 3" key="1">
    <citation type="submission" date="2015-11" db="EMBL/GenBank/DDBJ databases">
        <title>Expanding the genomic diversity of Burkholderia species for the development of highly accurate diagnostics.</title>
        <authorList>
            <person name="Sahl J."/>
            <person name="Keim P."/>
            <person name="Wagner D."/>
        </authorList>
    </citation>
    <scope>NUCLEOTIDE SEQUENCE [LARGE SCALE GENOMIC DNA]</scope>
    <source>
        <strain evidence="2 3">MSMB2087WGS</strain>
    </source>
</reference>
<name>A0A103Q0J1_9BURK</name>
<proteinExistence type="predicted"/>
<evidence type="ECO:0000256" key="1">
    <source>
        <dbReference type="SAM" id="Phobius"/>
    </source>
</evidence>
<dbReference type="PROSITE" id="PS51318">
    <property type="entry name" value="TAT"/>
    <property type="match status" value="1"/>
</dbReference>
<feature type="transmembrane region" description="Helical" evidence="1">
    <location>
        <begin position="29"/>
        <end position="62"/>
    </location>
</feature>
<protein>
    <submittedName>
        <fullName evidence="2">Uncharacterized protein</fullName>
    </submittedName>
</protein>
<comment type="caution">
    <text evidence="2">The sequence shown here is derived from an EMBL/GenBank/DDBJ whole genome shotgun (WGS) entry which is preliminary data.</text>
</comment>
<evidence type="ECO:0000313" key="3">
    <source>
        <dbReference type="Proteomes" id="UP000060630"/>
    </source>
</evidence>
<dbReference type="Proteomes" id="UP000060630">
    <property type="component" value="Unassembled WGS sequence"/>
</dbReference>
<dbReference type="RefSeq" id="WP_059652741.1">
    <property type="nucleotide sequence ID" value="NZ_LOXJ01000008.1"/>
</dbReference>
<evidence type="ECO:0000313" key="2">
    <source>
        <dbReference type="EMBL" id="KWA72681.1"/>
    </source>
</evidence>
<dbReference type="EMBL" id="LPHD01000194">
    <property type="protein sequence ID" value="KWA72681.1"/>
    <property type="molecule type" value="Genomic_DNA"/>
</dbReference>